<keyword evidence="1" id="KW-0472">Membrane</keyword>
<dbReference type="AlphaFoldDB" id="A0AAX6MI29"/>
<accession>A0AAX6MI29</accession>
<dbReference type="PROSITE" id="PS00383">
    <property type="entry name" value="TYR_PHOSPHATASE_1"/>
    <property type="match status" value="1"/>
</dbReference>
<dbReference type="EMBL" id="JBANMG010000006">
    <property type="protein sequence ID" value="KAK6952265.1"/>
    <property type="molecule type" value="Genomic_DNA"/>
</dbReference>
<dbReference type="Proteomes" id="UP001369815">
    <property type="component" value="Unassembled WGS sequence"/>
</dbReference>
<reference evidence="3 4" key="1">
    <citation type="journal article" date="2024" name="Front Chem Biol">
        <title>Unveiling the potential of Daldinia eschscholtzii MFLUCC 19-0629 through bioactivity and bioinformatics studies for enhanced sustainable agriculture production.</title>
        <authorList>
            <person name="Brooks S."/>
            <person name="Weaver J.A."/>
            <person name="Klomchit A."/>
            <person name="Alharthi S.A."/>
            <person name="Onlamun T."/>
            <person name="Nurani R."/>
            <person name="Vong T.K."/>
            <person name="Alberti F."/>
            <person name="Greco C."/>
        </authorList>
    </citation>
    <scope>NUCLEOTIDE SEQUENCE [LARGE SCALE GENOMIC DNA]</scope>
    <source>
        <strain evidence="3">MFLUCC 19-0629</strain>
    </source>
</reference>
<evidence type="ECO:0000313" key="4">
    <source>
        <dbReference type="Proteomes" id="UP001369815"/>
    </source>
</evidence>
<dbReference type="Pfam" id="PF13350">
    <property type="entry name" value="Y_phosphatase3"/>
    <property type="match status" value="2"/>
</dbReference>
<dbReference type="PROSITE" id="PS50056">
    <property type="entry name" value="TYR_PHOSPHATASE_2"/>
    <property type="match status" value="1"/>
</dbReference>
<gene>
    <name evidence="3" type="ORF">Daesc_006800</name>
</gene>
<evidence type="ECO:0000259" key="2">
    <source>
        <dbReference type="PROSITE" id="PS50056"/>
    </source>
</evidence>
<dbReference type="InterPro" id="IPR029021">
    <property type="entry name" value="Prot-tyrosine_phosphatase-like"/>
</dbReference>
<proteinExistence type="predicted"/>
<keyword evidence="1" id="KW-0812">Transmembrane</keyword>
<feature type="domain" description="Tyrosine specific protein phosphatases" evidence="2">
    <location>
        <begin position="163"/>
        <end position="200"/>
    </location>
</feature>
<comment type="caution">
    <text evidence="3">The sequence shown here is derived from an EMBL/GenBank/DDBJ whole genome shotgun (WGS) entry which is preliminary data.</text>
</comment>
<dbReference type="InterPro" id="IPR016130">
    <property type="entry name" value="Tyr_Pase_AS"/>
</dbReference>
<dbReference type="SUPFAM" id="SSF52799">
    <property type="entry name" value="(Phosphotyrosine protein) phosphatases II"/>
    <property type="match status" value="1"/>
</dbReference>
<dbReference type="GO" id="GO:0004721">
    <property type="term" value="F:phosphoprotein phosphatase activity"/>
    <property type="evidence" value="ECO:0007669"/>
    <property type="project" value="InterPro"/>
</dbReference>
<evidence type="ECO:0000313" key="3">
    <source>
        <dbReference type="EMBL" id="KAK6952265.1"/>
    </source>
</evidence>
<dbReference type="PANTHER" id="PTHR31126">
    <property type="entry name" value="TYROSINE-PROTEIN PHOSPHATASE"/>
    <property type="match status" value="1"/>
</dbReference>
<protein>
    <recommendedName>
        <fullName evidence="2">Tyrosine specific protein phosphatases domain-containing protein</fullName>
    </recommendedName>
</protein>
<name>A0AAX6MI29_9PEZI</name>
<dbReference type="InterPro" id="IPR000387">
    <property type="entry name" value="Tyr_Pase_dom"/>
</dbReference>
<dbReference type="PANTHER" id="PTHR31126:SF1">
    <property type="entry name" value="TYROSINE SPECIFIC PROTEIN PHOSPHATASES DOMAIN-CONTAINING PROTEIN"/>
    <property type="match status" value="1"/>
</dbReference>
<sequence length="302" mass="33002">MSLAFDNILNFRDVGKTINDYLGRKVVREGVLYRSARPDDASPADRKKLRDELGIRTVVDLRTKTEHLKQAQKRRASALPPHSGAALTEPLQIPGLRYRAIKVTGRRFEIFLLRQLAWLSLFKLLVLFLLGYRTQAIAILGREVMQPRGLVGLGVVTLDESGAEIAEALRTLTTPSSLPLLVHCTQGKDRTGLIIALALMALGSSSSSDSGGGGRTVAVVVPTDAISHDYLLSRQGLAPDRGSRLQEIREIGLTPEWGDVPDDFVESIRGHLRAKYGGVEGYLDGIGFGKDERERLAEVLGA</sequence>
<dbReference type="InterPro" id="IPR026893">
    <property type="entry name" value="Tyr/Ser_Pase_IphP-type"/>
</dbReference>
<dbReference type="Gene3D" id="3.90.190.10">
    <property type="entry name" value="Protein tyrosine phosphatase superfamily"/>
    <property type="match status" value="2"/>
</dbReference>
<organism evidence="3 4">
    <name type="scientific">Daldinia eschscholtzii</name>
    <dbReference type="NCBI Taxonomy" id="292717"/>
    <lineage>
        <taxon>Eukaryota</taxon>
        <taxon>Fungi</taxon>
        <taxon>Dikarya</taxon>
        <taxon>Ascomycota</taxon>
        <taxon>Pezizomycotina</taxon>
        <taxon>Sordariomycetes</taxon>
        <taxon>Xylariomycetidae</taxon>
        <taxon>Xylariales</taxon>
        <taxon>Hypoxylaceae</taxon>
        <taxon>Daldinia</taxon>
    </lineage>
</organism>
<keyword evidence="4" id="KW-1185">Reference proteome</keyword>
<keyword evidence="1" id="KW-1133">Transmembrane helix</keyword>
<feature type="transmembrane region" description="Helical" evidence="1">
    <location>
        <begin position="111"/>
        <end position="132"/>
    </location>
</feature>
<evidence type="ECO:0000256" key="1">
    <source>
        <dbReference type="SAM" id="Phobius"/>
    </source>
</evidence>